<feature type="transmembrane region" description="Helical" evidence="10">
    <location>
        <begin position="30"/>
        <end position="50"/>
    </location>
</feature>
<dbReference type="PANTHER" id="PTHR43065:SF10">
    <property type="entry name" value="PEROXIDE STRESS-ACTIVATED HISTIDINE KINASE MAK3"/>
    <property type="match status" value="1"/>
</dbReference>
<feature type="transmembrane region" description="Helical" evidence="10">
    <location>
        <begin position="6"/>
        <end position="23"/>
    </location>
</feature>
<proteinExistence type="predicted"/>
<organism evidence="12 13">
    <name type="scientific">Leptospira ilyithenensis</name>
    <dbReference type="NCBI Taxonomy" id="2484901"/>
    <lineage>
        <taxon>Bacteria</taxon>
        <taxon>Pseudomonadati</taxon>
        <taxon>Spirochaetota</taxon>
        <taxon>Spirochaetia</taxon>
        <taxon>Leptospirales</taxon>
        <taxon>Leptospiraceae</taxon>
        <taxon>Leptospira</taxon>
    </lineage>
</organism>
<feature type="transmembrane region" description="Helical" evidence="10">
    <location>
        <begin position="174"/>
        <end position="199"/>
    </location>
</feature>
<reference evidence="12" key="1">
    <citation type="journal article" date="2019" name="PLoS Negl. Trop. Dis.">
        <title>Revisiting the worldwide diversity of Leptospira species in the environment.</title>
        <authorList>
            <person name="Vincent A.T."/>
            <person name="Schiettekatte O."/>
            <person name="Bourhy P."/>
            <person name="Veyrier F.J."/>
            <person name="Picardeau M."/>
        </authorList>
    </citation>
    <scope>NUCLEOTIDE SEQUENCE [LARGE SCALE GENOMIC DNA]</scope>
    <source>
        <strain evidence="12">201400974</strain>
    </source>
</reference>
<dbReference type="PANTHER" id="PTHR43065">
    <property type="entry name" value="SENSOR HISTIDINE KINASE"/>
    <property type="match status" value="1"/>
</dbReference>
<evidence type="ECO:0000313" key="12">
    <source>
        <dbReference type="EMBL" id="TGN10035.1"/>
    </source>
</evidence>
<dbReference type="Pfam" id="PF02518">
    <property type="entry name" value="HATPase_c"/>
    <property type="match status" value="1"/>
</dbReference>
<dbReference type="RefSeq" id="WP_135764414.1">
    <property type="nucleotide sequence ID" value="NZ_RQHV01000049.1"/>
</dbReference>
<dbReference type="SMART" id="SM00387">
    <property type="entry name" value="HATPase_c"/>
    <property type="match status" value="1"/>
</dbReference>
<gene>
    <name evidence="12" type="ORF">EHS11_10760</name>
</gene>
<dbReference type="CDD" id="cd00082">
    <property type="entry name" value="HisKA"/>
    <property type="match status" value="1"/>
</dbReference>
<dbReference type="SUPFAM" id="SSF47384">
    <property type="entry name" value="Homodimeric domain of signal transducing histidine kinase"/>
    <property type="match status" value="1"/>
</dbReference>
<keyword evidence="10" id="KW-0812">Transmembrane</keyword>
<sequence length="692" mass="79011">MSWISIIPFFAFLIGGFNGMVAWRNRNIPGSLPFLGIITGIIIYSFGYLIELNCETVEQALFWDNIQFIGTDLLILFPPLLILALVGKWNNYTKPILIPLIAFILINQYIVWFFPDLVRSNFKLIHNELGIFFQYKWEIWMNINAGFALFVLLLSSVILLYFGFSTRGFFKRQILIVMIGLWLPFSTGVMTSFGLVPYINPQLDLSPLSFSIANIIWALGFYHIRFFDLIPLARDAIFENLKDTLLVTDDKWNVLDANRSAFSLFENGFGSIIASSVSSISPDLHNLLYTMKINNWKEGEWTKDFKGENRTFIVSTQDVFKQKSIYHTIILKDITESKLAFQRTEIIRKQKDELEEAINNLKKAQNQLILSEKMASLGNLVSGIAHEINNPIAAIQATNHINSESLKSFPNVILNAIDSFRQLTPEDIQNLHILISQIPTDLQNLVGNDFRIRRQHLSNELQKLGIKNPFDIAEDMIAVGIYEIPEQCYYLLQEPKFKPAVDFTLRCLSVYSGAKLIEFAVVRTSKIIYSLRNFIHSNPNAAKTPIKVSDSLETVITLYQNLWKRGIEIVRNFSYDPEIDGYYDDLLQLWTNLIQNALQAMNYRGKLILALKEESRSTKQYLGVEIEDTGPGIPDSIRDKIFEPFFTTKPLGEGTGLGLDIVQKITGKHEGILELETKPGRTVFRILLPLSS</sequence>
<dbReference type="PRINTS" id="PR00344">
    <property type="entry name" value="BCTRLSENSOR"/>
</dbReference>
<keyword evidence="8" id="KW-0902">Two-component regulatory system</keyword>
<keyword evidence="5" id="KW-0547">Nucleotide-binding</keyword>
<dbReference type="Gene3D" id="3.30.565.10">
    <property type="entry name" value="Histidine kinase-like ATPase, C-terminal domain"/>
    <property type="match status" value="1"/>
</dbReference>
<dbReference type="GO" id="GO:0000155">
    <property type="term" value="F:phosphorelay sensor kinase activity"/>
    <property type="evidence" value="ECO:0007669"/>
    <property type="project" value="InterPro"/>
</dbReference>
<feature type="coiled-coil region" evidence="9">
    <location>
        <begin position="344"/>
        <end position="374"/>
    </location>
</feature>
<dbReference type="PROSITE" id="PS50109">
    <property type="entry name" value="HIS_KIN"/>
    <property type="match status" value="1"/>
</dbReference>
<keyword evidence="9" id="KW-0175">Coiled coil</keyword>
<evidence type="ECO:0000256" key="8">
    <source>
        <dbReference type="ARBA" id="ARBA00023012"/>
    </source>
</evidence>
<feature type="domain" description="Histidine kinase" evidence="11">
    <location>
        <begin position="383"/>
        <end position="692"/>
    </location>
</feature>
<name>A0A4R9LN24_9LEPT</name>
<feature type="transmembrane region" description="Helical" evidence="10">
    <location>
        <begin position="62"/>
        <end position="84"/>
    </location>
</feature>
<comment type="caution">
    <text evidence="12">The sequence shown here is derived from an EMBL/GenBank/DDBJ whole genome shotgun (WGS) entry which is preliminary data.</text>
</comment>
<evidence type="ECO:0000256" key="6">
    <source>
        <dbReference type="ARBA" id="ARBA00022777"/>
    </source>
</evidence>
<evidence type="ECO:0000259" key="11">
    <source>
        <dbReference type="PROSITE" id="PS50109"/>
    </source>
</evidence>
<evidence type="ECO:0000256" key="7">
    <source>
        <dbReference type="ARBA" id="ARBA00022840"/>
    </source>
</evidence>
<evidence type="ECO:0000256" key="10">
    <source>
        <dbReference type="SAM" id="Phobius"/>
    </source>
</evidence>
<evidence type="ECO:0000256" key="4">
    <source>
        <dbReference type="ARBA" id="ARBA00022679"/>
    </source>
</evidence>
<dbReference type="EC" id="2.7.13.3" evidence="2"/>
<keyword evidence="10" id="KW-0472">Membrane</keyword>
<dbReference type="SUPFAM" id="SSF55874">
    <property type="entry name" value="ATPase domain of HSP90 chaperone/DNA topoisomerase II/histidine kinase"/>
    <property type="match status" value="1"/>
</dbReference>
<dbReference type="Gene3D" id="1.10.287.130">
    <property type="match status" value="1"/>
</dbReference>
<dbReference type="InterPro" id="IPR005467">
    <property type="entry name" value="His_kinase_dom"/>
</dbReference>
<dbReference type="InterPro" id="IPR004358">
    <property type="entry name" value="Sig_transdc_His_kin-like_C"/>
</dbReference>
<evidence type="ECO:0000256" key="5">
    <source>
        <dbReference type="ARBA" id="ARBA00022741"/>
    </source>
</evidence>
<dbReference type="GO" id="GO:0005524">
    <property type="term" value="F:ATP binding"/>
    <property type="evidence" value="ECO:0007669"/>
    <property type="project" value="UniProtKB-KW"/>
</dbReference>
<evidence type="ECO:0000256" key="3">
    <source>
        <dbReference type="ARBA" id="ARBA00022553"/>
    </source>
</evidence>
<dbReference type="Pfam" id="PF16927">
    <property type="entry name" value="HisKA_7TM"/>
    <property type="match status" value="1"/>
</dbReference>
<dbReference type="InterPro" id="IPR003594">
    <property type="entry name" value="HATPase_dom"/>
</dbReference>
<dbReference type="OrthoDB" id="342758at2"/>
<dbReference type="AlphaFoldDB" id="A0A4R9LN24"/>
<keyword evidence="10" id="KW-1133">Transmembrane helix</keyword>
<keyword evidence="13" id="KW-1185">Reference proteome</keyword>
<feature type="transmembrane region" description="Helical" evidence="10">
    <location>
        <begin position="96"/>
        <end position="114"/>
    </location>
</feature>
<feature type="transmembrane region" description="Helical" evidence="10">
    <location>
        <begin position="139"/>
        <end position="162"/>
    </location>
</feature>
<dbReference type="InterPro" id="IPR003661">
    <property type="entry name" value="HisK_dim/P_dom"/>
</dbReference>
<dbReference type="InterPro" id="IPR031621">
    <property type="entry name" value="HisKA_7TM"/>
</dbReference>
<evidence type="ECO:0000256" key="9">
    <source>
        <dbReference type="SAM" id="Coils"/>
    </source>
</evidence>
<keyword evidence="7" id="KW-0067">ATP-binding</keyword>
<dbReference type="InterPro" id="IPR036890">
    <property type="entry name" value="HATPase_C_sf"/>
</dbReference>
<evidence type="ECO:0000313" key="13">
    <source>
        <dbReference type="Proteomes" id="UP000298264"/>
    </source>
</evidence>
<keyword evidence="3" id="KW-0597">Phosphoprotein</keyword>
<protein>
    <recommendedName>
        <fullName evidence="2">histidine kinase</fullName>
        <ecNumber evidence="2">2.7.13.3</ecNumber>
    </recommendedName>
</protein>
<dbReference type="Proteomes" id="UP000298264">
    <property type="component" value="Unassembled WGS sequence"/>
</dbReference>
<accession>A0A4R9LN24</accession>
<evidence type="ECO:0000256" key="2">
    <source>
        <dbReference type="ARBA" id="ARBA00012438"/>
    </source>
</evidence>
<keyword evidence="4" id="KW-0808">Transferase</keyword>
<dbReference type="EMBL" id="RQHV01000049">
    <property type="protein sequence ID" value="TGN10035.1"/>
    <property type="molecule type" value="Genomic_DNA"/>
</dbReference>
<evidence type="ECO:0000256" key="1">
    <source>
        <dbReference type="ARBA" id="ARBA00000085"/>
    </source>
</evidence>
<dbReference type="InterPro" id="IPR036097">
    <property type="entry name" value="HisK_dim/P_sf"/>
</dbReference>
<keyword evidence="6" id="KW-0418">Kinase</keyword>
<comment type="catalytic activity">
    <reaction evidence="1">
        <text>ATP + protein L-histidine = ADP + protein N-phospho-L-histidine.</text>
        <dbReference type="EC" id="2.7.13.3"/>
    </reaction>
</comment>